<dbReference type="Proteomes" id="UP000837857">
    <property type="component" value="Chromosome 7"/>
</dbReference>
<feature type="region of interest" description="Disordered" evidence="1">
    <location>
        <begin position="1"/>
        <end position="34"/>
    </location>
</feature>
<feature type="region of interest" description="Disordered" evidence="1">
    <location>
        <begin position="54"/>
        <end position="76"/>
    </location>
</feature>
<accession>A0ABN8J3V5</accession>
<name>A0ABN8J3V5_9NEOP</name>
<evidence type="ECO:0000256" key="1">
    <source>
        <dbReference type="SAM" id="MobiDB-lite"/>
    </source>
</evidence>
<gene>
    <name evidence="2" type="ORF">IPOD504_LOCUS15608</name>
</gene>
<organism evidence="2 3">
    <name type="scientific">Iphiclides podalirius</name>
    <name type="common">scarce swallowtail</name>
    <dbReference type="NCBI Taxonomy" id="110791"/>
    <lineage>
        <taxon>Eukaryota</taxon>
        <taxon>Metazoa</taxon>
        <taxon>Ecdysozoa</taxon>
        <taxon>Arthropoda</taxon>
        <taxon>Hexapoda</taxon>
        <taxon>Insecta</taxon>
        <taxon>Pterygota</taxon>
        <taxon>Neoptera</taxon>
        <taxon>Endopterygota</taxon>
        <taxon>Lepidoptera</taxon>
        <taxon>Glossata</taxon>
        <taxon>Ditrysia</taxon>
        <taxon>Papilionoidea</taxon>
        <taxon>Papilionidae</taxon>
        <taxon>Papilioninae</taxon>
        <taxon>Iphiclides</taxon>
    </lineage>
</organism>
<dbReference type="EMBL" id="OW152819">
    <property type="protein sequence ID" value="CAH2073370.1"/>
    <property type="molecule type" value="Genomic_DNA"/>
</dbReference>
<reference evidence="2" key="1">
    <citation type="submission" date="2022-03" db="EMBL/GenBank/DDBJ databases">
        <authorList>
            <person name="Martin H S."/>
        </authorList>
    </citation>
    <scope>NUCLEOTIDE SEQUENCE</scope>
</reference>
<evidence type="ECO:0000313" key="3">
    <source>
        <dbReference type="Proteomes" id="UP000837857"/>
    </source>
</evidence>
<feature type="compositionally biased region" description="Polar residues" evidence="1">
    <location>
        <begin position="66"/>
        <end position="76"/>
    </location>
</feature>
<proteinExistence type="predicted"/>
<sequence>MRHVKHWSRYNRGRPRQPHDASRVTRKRPSATRLSQVAFDPGVNDYIAANFEAESNQRRPARSGIPTDTASVEASQ</sequence>
<evidence type="ECO:0000313" key="2">
    <source>
        <dbReference type="EMBL" id="CAH2073370.1"/>
    </source>
</evidence>
<feature type="compositionally biased region" description="Basic residues" evidence="1">
    <location>
        <begin position="1"/>
        <end position="16"/>
    </location>
</feature>
<protein>
    <submittedName>
        <fullName evidence="2">Uncharacterized protein</fullName>
    </submittedName>
</protein>
<feature type="non-terminal residue" evidence="2">
    <location>
        <position position="76"/>
    </location>
</feature>
<keyword evidence="3" id="KW-1185">Reference proteome</keyword>